<sequence>MESLLALTPHVAPKGVPPPGHTEERDEDEDEDGAQGKDEYEEYEESEPPL</sequence>
<dbReference type="AlphaFoldDB" id="A0A7J8LDZ7"/>
<comment type="caution">
    <text evidence="2">The sequence shown here is derived from an EMBL/GenBank/DDBJ whole genome shotgun (WGS) entry which is preliminary data.</text>
</comment>
<feature type="compositionally biased region" description="Acidic residues" evidence="1">
    <location>
        <begin position="25"/>
        <end position="50"/>
    </location>
</feature>
<proteinExistence type="predicted"/>
<evidence type="ECO:0000313" key="2">
    <source>
        <dbReference type="EMBL" id="MBA0550609.1"/>
    </source>
</evidence>
<evidence type="ECO:0000313" key="3">
    <source>
        <dbReference type="Proteomes" id="UP000593572"/>
    </source>
</evidence>
<dbReference type="Proteomes" id="UP000593572">
    <property type="component" value="Unassembled WGS sequence"/>
</dbReference>
<organism evidence="2 3">
    <name type="scientific">Gossypium lobatum</name>
    <dbReference type="NCBI Taxonomy" id="34289"/>
    <lineage>
        <taxon>Eukaryota</taxon>
        <taxon>Viridiplantae</taxon>
        <taxon>Streptophyta</taxon>
        <taxon>Embryophyta</taxon>
        <taxon>Tracheophyta</taxon>
        <taxon>Spermatophyta</taxon>
        <taxon>Magnoliopsida</taxon>
        <taxon>eudicotyledons</taxon>
        <taxon>Gunneridae</taxon>
        <taxon>Pentapetalae</taxon>
        <taxon>rosids</taxon>
        <taxon>malvids</taxon>
        <taxon>Malvales</taxon>
        <taxon>Malvaceae</taxon>
        <taxon>Malvoideae</taxon>
        <taxon>Gossypium</taxon>
    </lineage>
</organism>
<reference evidence="2 3" key="1">
    <citation type="journal article" date="2019" name="Genome Biol. Evol.">
        <title>Insights into the evolution of the New World diploid cottons (Gossypium, subgenus Houzingenia) based on genome sequencing.</title>
        <authorList>
            <person name="Grover C.E."/>
            <person name="Arick M.A. 2nd"/>
            <person name="Thrash A."/>
            <person name="Conover J.L."/>
            <person name="Sanders W.S."/>
            <person name="Peterson D.G."/>
            <person name="Frelichowski J.E."/>
            <person name="Scheffler J.A."/>
            <person name="Scheffler B.E."/>
            <person name="Wendel J.F."/>
        </authorList>
    </citation>
    <scope>NUCLEOTIDE SEQUENCE [LARGE SCALE GENOMIC DNA]</scope>
    <source>
        <strain evidence="2">157</strain>
        <tissue evidence="2">Leaf</tissue>
    </source>
</reference>
<feature type="region of interest" description="Disordered" evidence="1">
    <location>
        <begin position="1"/>
        <end position="50"/>
    </location>
</feature>
<accession>A0A7J8LDZ7</accession>
<keyword evidence="3" id="KW-1185">Reference proteome</keyword>
<evidence type="ECO:0000256" key="1">
    <source>
        <dbReference type="SAM" id="MobiDB-lite"/>
    </source>
</evidence>
<dbReference type="EMBL" id="JABEZX010000002">
    <property type="protein sequence ID" value="MBA0550609.1"/>
    <property type="molecule type" value="Genomic_DNA"/>
</dbReference>
<name>A0A7J8LDZ7_9ROSI</name>
<protein>
    <submittedName>
        <fullName evidence="2">Uncharacterized protein</fullName>
    </submittedName>
</protein>
<gene>
    <name evidence="2" type="ORF">Golob_021544</name>
</gene>